<evidence type="ECO:0000313" key="12">
    <source>
        <dbReference type="EMBL" id="AEH62983.1"/>
    </source>
</evidence>
<gene>
    <name evidence="12" type="ordered locus">Zmob_1153</name>
</gene>
<dbReference type="Proteomes" id="UP000001494">
    <property type="component" value="Chromosome"/>
</dbReference>
<evidence type="ECO:0000256" key="8">
    <source>
        <dbReference type="ARBA" id="ARBA00023143"/>
    </source>
</evidence>
<feature type="compositionally biased region" description="Low complexity" evidence="9">
    <location>
        <begin position="362"/>
        <end position="392"/>
    </location>
</feature>
<keyword evidence="7" id="KW-0472">Membrane</keyword>
<evidence type="ECO:0000256" key="6">
    <source>
        <dbReference type="ARBA" id="ARBA00022989"/>
    </source>
</evidence>
<dbReference type="Gene3D" id="3.30.300.30">
    <property type="match status" value="1"/>
</dbReference>
<keyword evidence="12" id="KW-0966">Cell projection</keyword>
<dbReference type="Pfam" id="PF08345">
    <property type="entry name" value="YscJ_FliF_C"/>
    <property type="match status" value="1"/>
</dbReference>
<dbReference type="InterPro" id="IPR043427">
    <property type="entry name" value="YscJ/FliF"/>
</dbReference>
<dbReference type="Pfam" id="PF01514">
    <property type="entry name" value="YscJ_FliF"/>
    <property type="match status" value="1"/>
</dbReference>
<comment type="subcellular location">
    <subcellularLocation>
        <location evidence="1">Bacterial flagellum basal body</location>
    </subcellularLocation>
    <subcellularLocation>
        <location evidence="2">Cell membrane</location>
        <topology evidence="2">Multi-pass membrane protein</topology>
    </subcellularLocation>
</comment>
<name>A0A0H3G2E8_ZYMMA</name>
<proteinExistence type="inferred from homology"/>
<protein>
    <submittedName>
        <fullName evidence="12">Flagellar M-ring protein FliF</fullName>
    </submittedName>
</protein>
<evidence type="ECO:0000256" key="7">
    <source>
        <dbReference type="ARBA" id="ARBA00023136"/>
    </source>
</evidence>
<evidence type="ECO:0000259" key="10">
    <source>
        <dbReference type="Pfam" id="PF01514"/>
    </source>
</evidence>
<feature type="domain" description="Flagellar M-ring N-terminal" evidence="10">
    <location>
        <begin position="75"/>
        <end position="248"/>
    </location>
</feature>
<dbReference type="GO" id="GO:0071973">
    <property type="term" value="P:bacterial-type flagellum-dependent cell motility"/>
    <property type="evidence" value="ECO:0007669"/>
    <property type="project" value="InterPro"/>
</dbReference>
<dbReference type="GO" id="GO:0003774">
    <property type="term" value="F:cytoskeletal motor activity"/>
    <property type="evidence" value="ECO:0007669"/>
    <property type="project" value="InterPro"/>
</dbReference>
<dbReference type="KEGG" id="zmm:Zmob_1153"/>
<dbReference type="GO" id="GO:0005886">
    <property type="term" value="C:plasma membrane"/>
    <property type="evidence" value="ECO:0007669"/>
    <property type="project" value="UniProtKB-SubCell"/>
</dbReference>
<dbReference type="RefSeq" id="WP_014500897.1">
    <property type="nucleotide sequence ID" value="NC_017262.1"/>
</dbReference>
<keyword evidence="12" id="KW-0969">Cilium</keyword>
<dbReference type="EMBL" id="CP002850">
    <property type="protein sequence ID" value="AEH62983.1"/>
    <property type="molecule type" value="Genomic_DNA"/>
</dbReference>
<dbReference type="PANTHER" id="PTHR30046:SF0">
    <property type="entry name" value="FLAGELLAR M-RING PROTEIN"/>
    <property type="match status" value="1"/>
</dbReference>
<evidence type="ECO:0000256" key="1">
    <source>
        <dbReference type="ARBA" id="ARBA00004117"/>
    </source>
</evidence>
<keyword evidence="8" id="KW-0975">Bacterial flagellum</keyword>
<feature type="region of interest" description="Disordered" evidence="9">
    <location>
        <begin position="301"/>
        <end position="410"/>
    </location>
</feature>
<keyword evidence="12" id="KW-0282">Flagellum</keyword>
<dbReference type="InterPro" id="IPR000067">
    <property type="entry name" value="FlgMring_FliF"/>
</dbReference>
<feature type="compositionally biased region" description="Pro residues" evidence="9">
    <location>
        <begin position="342"/>
        <end position="361"/>
    </location>
</feature>
<evidence type="ECO:0000256" key="9">
    <source>
        <dbReference type="SAM" id="MobiDB-lite"/>
    </source>
</evidence>
<comment type="similarity">
    <text evidence="3">Belongs to the FliF family.</text>
</comment>
<reference evidence="12 13" key="1">
    <citation type="journal article" date="2011" name="J. Bacteriol.">
        <title>Genome sequence of the ethanol-producing Zymomonas mobilis subsp. mobilis lectotype strain ATCC 10988.</title>
        <authorList>
            <person name="Pappas K.M."/>
            <person name="Kouvelis V.N."/>
            <person name="Saunders E."/>
            <person name="Brettin T.S."/>
            <person name="Bruce D."/>
            <person name="Detter C."/>
            <person name="Balakireva M."/>
            <person name="Han C.S."/>
            <person name="Savvakis G."/>
            <person name="Kyrpides N.C."/>
            <person name="Typas M.A."/>
        </authorList>
    </citation>
    <scope>NUCLEOTIDE SEQUENCE [LARGE SCALE GENOMIC DNA]</scope>
    <source>
        <strain evidence="13">ATCC 10988 / DSM 424 / CCUG 17860 / LMG 404 / NCIMB 8938 / NRRL B-806 / ZM1</strain>
    </source>
</reference>
<dbReference type="NCBIfam" id="TIGR00206">
    <property type="entry name" value="fliF"/>
    <property type="match status" value="1"/>
</dbReference>
<dbReference type="InterPro" id="IPR006182">
    <property type="entry name" value="FliF_N_dom"/>
</dbReference>
<evidence type="ECO:0000259" key="11">
    <source>
        <dbReference type="Pfam" id="PF08345"/>
    </source>
</evidence>
<dbReference type="GO" id="GO:0009431">
    <property type="term" value="C:bacterial-type flagellum basal body, MS ring"/>
    <property type="evidence" value="ECO:0007669"/>
    <property type="project" value="InterPro"/>
</dbReference>
<organism evidence="12 13">
    <name type="scientific">Zymomonas mobilis subsp. mobilis (strain ATCC 10988 / DSM 424 / LMG 404 / NCIMB 8938 / NRRL B-806 / ZM1)</name>
    <dbReference type="NCBI Taxonomy" id="555217"/>
    <lineage>
        <taxon>Bacteria</taxon>
        <taxon>Pseudomonadati</taxon>
        <taxon>Pseudomonadota</taxon>
        <taxon>Alphaproteobacteria</taxon>
        <taxon>Sphingomonadales</taxon>
        <taxon>Zymomonadaceae</taxon>
        <taxon>Zymomonas</taxon>
    </lineage>
</organism>
<dbReference type="eggNOG" id="COG1766">
    <property type="taxonomic scope" value="Bacteria"/>
</dbReference>
<sequence length="619" mass="66587">MADVVPTPDDAAGSVAVPAPSGALANFLANNDRVNKVYERVKDFVQQPAIKRSLPLMRLISLTAIGALIWFLLSAPPQRDLYPGAGDADRASIASALETGGIHYNINRGNGVITVSEKDYYKARMLLAQQGLPKSAPDGDHVISSLPLGASRAVEGERLRAAREVDLARTIETIDVVNQARVHIAEPQPSPFVREQVHGTASVMLKLMTGRNLSNAQVQAIQNLVAASLPGMAPEAVSVVDQAGHLLSATSNADNDINDRQLRLQQTLEARYMDALNKLLVPLLGENNYTAEVHTDLDFTESQATRESYPKEGSLRSESGSWNKDGGPDQNGGIPGAMSNMPPTPANPTQNPPPNLQPPAQPNNQQNAQNGQQGQNAQGQPNGQNAQQGQNARAPGSVPAETAQQAQARTSENFNRYYELGREVSVIRNPTGSVKRVSVAIALRQINHGKPPSPEQVAQLEKLIKGAIGFDASRGDVVAISSSDFMGGSVFSMPWYQNSWVPLLARNLSALLVAALVIFGFARPFLKARAEAAERRRLAENPLPQLEQTNIDNLIAEGEQPAEEAGSQAITLDMIDAAPGYKARVDLVRHFVKQDPARAALVVHDMMRSDLKSLENHNG</sequence>
<evidence type="ECO:0000256" key="5">
    <source>
        <dbReference type="ARBA" id="ARBA00022692"/>
    </source>
</evidence>
<dbReference type="HOGENOM" id="CLU_028108_1_1_5"/>
<evidence type="ECO:0000256" key="4">
    <source>
        <dbReference type="ARBA" id="ARBA00022475"/>
    </source>
</evidence>
<evidence type="ECO:0000256" key="3">
    <source>
        <dbReference type="ARBA" id="ARBA00007971"/>
    </source>
</evidence>
<dbReference type="OrthoDB" id="9807026at2"/>
<dbReference type="InterPro" id="IPR013556">
    <property type="entry name" value="Flag_M-ring_C"/>
</dbReference>
<keyword evidence="4" id="KW-1003">Cell membrane</keyword>
<evidence type="ECO:0000256" key="2">
    <source>
        <dbReference type="ARBA" id="ARBA00004651"/>
    </source>
</evidence>
<dbReference type="PANTHER" id="PTHR30046">
    <property type="entry name" value="FLAGELLAR M-RING PROTEIN"/>
    <property type="match status" value="1"/>
</dbReference>
<dbReference type="AlphaFoldDB" id="A0A0H3G2E8"/>
<dbReference type="PRINTS" id="PR01009">
    <property type="entry name" value="FLGMRINGFLIF"/>
</dbReference>
<keyword evidence="6" id="KW-1133">Transmembrane helix</keyword>
<accession>A0A0H3G2E8</accession>
<keyword evidence="5" id="KW-0812">Transmembrane</keyword>
<evidence type="ECO:0000313" key="13">
    <source>
        <dbReference type="Proteomes" id="UP000001494"/>
    </source>
</evidence>
<feature type="domain" description="Flagellar M-ring C-terminal" evidence="11">
    <location>
        <begin position="280"/>
        <end position="485"/>
    </location>
</feature>
<dbReference type="PIRSF" id="PIRSF004862">
    <property type="entry name" value="FliF"/>
    <property type="match status" value="1"/>
</dbReference>
<dbReference type="InterPro" id="IPR045851">
    <property type="entry name" value="AMP-bd_C_sf"/>
</dbReference>